<organism evidence="1 2">
    <name type="scientific">Porphyridium purpureum</name>
    <name type="common">Red alga</name>
    <name type="synonym">Porphyridium cruentum</name>
    <dbReference type="NCBI Taxonomy" id="35688"/>
    <lineage>
        <taxon>Eukaryota</taxon>
        <taxon>Rhodophyta</taxon>
        <taxon>Bangiophyceae</taxon>
        <taxon>Porphyridiales</taxon>
        <taxon>Porphyridiaceae</taxon>
        <taxon>Porphyridium</taxon>
    </lineage>
</organism>
<proteinExistence type="predicted"/>
<protein>
    <submittedName>
        <fullName evidence="1">Uncharacterized protein</fullName>
    </submittedName>
</protein>
<sequence>MSAPHRFGSRLFSWRHLDVRARARHGLVGVATVLTVAAIAYKAAPRSRHSAGSMTANEYDAAPVARARALLDTRSRECDCVPLWTCMQSEDATRLSPGDSRGCVLLEQDLRLCMSMAAQLRSGPPGS</sequence>
<dbReference type="AlphaFoldDB" id="A0A5J4YXC6"/>
<reference evidence="2" key="1">
    <citation type="journal article" date="2019" name="Nat. Commun.">
        <title>Expansion of phycobilisome linker gene families in mesophilic red algae.</title>
        <authorList>
            <person name="Lee J."/>
            <person name="Kim D."/>
            <person name="Bhattacharya D."/>
            <person name="Yoon H.S."/>
        </authorList>
    </citation>
    <scope>NUCLEOTIDE SEQUENCE [LARGE SCALE GENOMIC DNA]</scope>
    <source>
        <strain evidence="2">CCMP 1328</strain>
    </source>
</reference>
<dbReference type="EMBL" id="VRMN01000004">
    <property type="protein sequence ID" value="KAA8495117.1"/>
    <property type="molecule type" value="Genomic_DNA"/>
</dbReference>
<evidence type="ECO:0000313" key="1">
    <source>
        <dbReference type="EMBL" id="KAA8495117.1"/>
    </source>
</evidence>
<accession>A0A5J4YXC6</accession>
<name>A0A5J4YXC6_PORPP</name>
<evidence type="ECO:0000313" key="2">
    <source>
        <dbReference type="Proteomes" id="UP000324585"/>
    </source>
</evidence>
<comment type="caution">
    <text evidence="1">The sequence shown here is derived from an EMBL/GenBank/DDBJ whole genome shotgun (WGS) entry which is preliminary data.</text>
</comment>
<dbReference type="Proteomes" id="UP000324585">
    <property type="component" value="Unassembled WGS sequence"/>
</dbReference>
<gene>
    <name evidence="1" type="ORF">FVE85_3358</name>
</gene>
<keyword evidence="2" id="KW-1185">Reference proteome</keyword>